<reference evidence="7" key="1">
    <citation type="submission" date="2022-08" db="UniProtKB">
        <authorList>
            <consortium name="EnsemblMetazoa"/>
        </authorList>
    </citation>
    <scope>IDENTIFICATION</scope>
    <source>
        <strain evidence="7">05x7-T-G4-1.051#20</strain>
    </source>
</reference>
<sequence length="173" mass="20375">MTLLQTMATYATLWTIADLIEQKFICKKERLDRQKSLRMFTVGTFVMAPMVFSWMFLVERTFPGRTFKTVAKKMIAGQAVFAPFAISTFYFTTCMLEKKSLQQFKEEWLQKFPITYKTGVSFWPIVQSINFSLVPYKHRTKVMGCASFVWSMFLCYEKESSKYIEIEDKKEIS</sequence>
<dbReference type="Proteomes" id="UP000005408">
    <property type="component" value="Unassembled WGS sequence"/>
</dbReference>
<comment type="similarity">
    <text evidence="2 6">Belongs to the peroxisomal membrane protein PXMP2/4 family.</text>
</comment>
<dbReference type="OMA" id="VFWSTMQ"/>
<dbReference type="PANTHER" id="PTHR11266">
    <property type="entry name" value="PEROXISOMAL MEMBRANE PROTEIN 2, PXMP2 MPV17"/>
    <property type="match status" value="1"/>
</dbReference>
<feature type="transmembrane region" description="Helical" evidence="6">
    <location>
        <begin position="75"/>
        <end position="96"/>
    </location>
</feature>
<dbReference type="GO" id="GO:0016020">
    <property type="term" value="C:membrane"/>
    <property type="evidence" value="ECO:0007669"/>
    <property type="project" value="UniProtKB-SubCell"/>
</dbReference>
<dbReference type="AlphaFoldDB" id="A0A8W8JTS5"/>
<keyword evidence="4 6" id="KW-1133">Transmembrane helix</keyword>
<protein>
    <recommendedName>
        <fullName evidence="9">Mpv17-like protein</fullName>
    </recommendedName>
</protein>
<evidence type="ECO:0000256" key="1">
    <source>
        <dbReference type="ARBA" id="ARBA00004141"/>
    </source>
</evidence>
<dbReference type="Pfam" id="PF04117">
    <property type="entry name" value="Mpv17_PMP22"/>
    <property type="match status" value="1"/>
</dbReference>
<keyword evidence="5 6" id="KW-0472">Membrane</keyword>
<evidence type="ECO:0000256" key="2">
    <source>
        <dbReference type="ARBA" id="ARBA00006824"/>
    </source>
</evidence>
<organism evidence="7 8">
    <name type="scientific">Magallana gigas</name>
    <name type="common">Pacific oyster</name>
    <name type="synonym">Crassostrea gigas</name>
    <dbReference type="NCBI Taxonomy" id="29159"/>
    <lineage>
        <taxon>Eukaryota</taxon>
        <taxon>Metazoa</taxon>
        <taxon>Spiralia</taxon>
        <taxon>Lophotrochozoa</taxon>
        <taxon>Mollusca</taxon>
        <taxon>Bivalvia</taxon>
        <taxon>Autobranchia</taxon>
        <taxon>Pteriomorphia</taxon>
        <taxon>Ostreida</taxon>
        <taxon>Ostreoidea</taxon>
        <taxon>Ostreidae</taxon>
        <taxon>Magallana</taxon>
    </lineage>
</organism>
<evidence type="ECO:0000313" key="7">
    <source>
        <dbReference type="EnsemblMetazoa" id="G20922.1:cds"/>
    </source>
</evidence>
<keyword evidence="8" id="KW-1185">Reference proteome</keyword>
<keyword evidence="3 6" id="KW-0812">Transmembrane</keyword>
<evidence type="ECO:0000256" key="4">
    <source>
        <dbReference type="ARBA" id="ARBA00022989"/>
    </source>
</evidence>
<dbReference type="PANTHER" id="PTHR11266:SF75">
    <property type="entry name" value="IP10007P-RELATED"/>
    <property type="match status" value="1"/>
</dbReference>
<comment type="subcellular location">
    <subcellularLocation>
        <location evidence="1">Membrane</location>
        <topology evidence="1">Multi-pass membrane protein</topology>
    </subcellularLocation>
</comment>
<evidence type="ECO:0000256" key="6">
    <source>
        <dbReference type="RuleBase" id="RU363053"/>
    </source>
</evidence>
<evidence type="ECO:0000256" key="3">
    <source>
        <dbReference type="ARBA" id="ARBA00022692"/>
    </source>
</evidence>
<feature type="transmembrane region" description="Helical" evidence="6">
    <location>
        <begin position="37"/>
        <end position="55"/>
    </location>
</feature>
<accession>A0A8W8JTS5</accession>
<evidence type="ECO:0008006" key="9">
    <source>
        <dbReference type="Google" id="ProtNLM"/>
    </source>
</evidence>
<dbReference type="EnsemblMetazoa" id="G20922.1">
    <property type="protein sequence ID" value="G20922.1:cds"/>
    <property type="gene ID" value="G20922"/>
</dbReference>
<proteinExistence type="inferred from homology"/>
<name>A0A8W8JTS5_MAGGI</name>
<dbReference type="OrthoDB" id="430207at2759"/>
<evidence type="ECO:0000256" key="5">
    <source>
        <dbReference type="ARBA" id="ARBA00023136"/>
    </source>
</evidence>
<dbReference type="InterPro" id="IPR007248">
    <property type="entry name" value="Mpv17_PMP22"/>
</dbReference>
<dbReference type="GO" id="GO:0005739">
    <property type="term" value="C:mitochondrion"/>
    <property type="evidence" value="ECO:0007669"/>
    <property type="project" value="TreeGrafter"/>
</dbReference>
<evidence type="ECO:0000313" key="8">
    <source>
        <dbReference type="Proteomes" id="UP000005408"/>
    </source>
</evidence>